<comment type="subcellular location">
    <subcellularLocation>
        <location evidence="1 7">Cell membrane</location>
        <topology evidence="1 7">Multi-pass membrane protein</topology>
    </subcellularLocation>
</comment>
<feature type="transmembrane region" description="Helical" evidence="7">
    <location>
        <begin position="253"/>
        <end position="274"/>
    </location>
</feature>
<reference evidence="10" key="1">
    <citation type="journal article" date="2019" name="Int. J. Syst. Evol. Microbiol.">
        <title>The Global Catalogue of Microorganisms (GCM) 10K type strain sequencing project: providing services to taxonomists for standard genome sequencing and annotation.</title>
        <authorList>
            <consortium name="The Broad Institute Genomics Platform"/>
            <consortium name="The Broad Institute Genome Sequencing Center for Infectious Disease"/>
            <person name="Wu L."/>
            <person name="Ma J."/>
        </authorList>
    </citation>
    <scope>NUCLEOTIDE SEQUENCE [LARGE SCALE GENOMIC DNA]</scope>
    <source>
        <strain evidence="10">JCM 17441</strain>
    </source>
</reference>
<evidence type="ECO:0000256" key="1">
    <source>
        <dbReference type="ARBA" id="ARBA00004651"/>
    </source>
</evidence>
<evidence type="ECO:0000256" key="2">
    <source>
        <dbReference type="ARBA" id="ARBA00022448"/>
    </source>
</evidence>
<name>A0ABP8CUA1_9ACTN</name>
<sequence length="289" mass="30753">MSVIRLFPAHRRSAAPGRRRAGASTYLLLGAIVAVSVFPLYWSLVASSQDNSAVGSWPPKLLPGTHLLANLQQAFSQGVFGLALLNSTIVASTVTVSVVLTSTLAGFAFAKLRFRGSNAMLTFVVMTMMVPAQLGIIPLYIMMSQWLGWTGQLQAVIVPAATSAFGVFLMRQYLAEALPNELLEAGRVDGCSTTQLYWHVVLPAARPAAAVLALFTFMGAWNDFFWPLLALGQSNPTVQVALSTLAGGYYMNYSLVLAGTLISTAPILLVFAVLGKQIIGGIMQGAVKA</sequence>
<dbReference type="PANTHER" id="PTHR43744">
    <property type="entry name" value="ABC TRANSPORTER PERMEASE PROTEIN MG189-RELATED-RELATED"/>
    <property type="match status" value="1"/>
</dbReference>
<feature type="transmembrane region" description="Helical" evidence="7">
    <location>
        <begin position="89"/>
        <end position="109"/>
    </location>
</feature>
<dbReference type="InterPro" id="IPR035906">
    <property type="entry name" value="MetI-like_sf"/>
</dbReference>
<keyword evidence="3" id="KW-1003">Cell membrane</keyword>
<organism evidence="9 10">
    <name type="scientific">Dactylosporangium darangshiense</name>
    <dbReference type="NCBI Taxonomy" id="579108"/>
    <lineage>
        <taxon>Bacteria</taxon>
        <taxon>Bacillati</taxon>
        <taxon>Actinomycetota</taxon>
        <taxon>Actinomycetes</taxon>
        <taxon>Micromonosporales</taxon>
        <taxon>Micromonosporaceae</taxon>
        <taxon>Dactylosporangium</taxon>
    </lineage>
</organism>
<keyword evidence="10" id="KW-1185">Reference proteome</keyword>
<proteinExistence type="inferred from homology"/>
<evidence type="ECO:0000256" key="3">
    <source>
        <dbReference type="ARBA" id="ARBA00022475"/>
    </source>
</evidence>
<evidence type="ECO:0000256" key="7">
    <source>
        <dbReference type="RuleBase" id="RU363032"/>
    </source>
</evidence>
<feature type="transmembrane region" description="Helical" evidence="7">
    <location>
        <begin position="121"/>
        <end position="141"/>
    </location>
</feature>
<evidence type="ECO:0000256" key="4">
    <source>
        <dbReference type="ARBA" id="ARBA00022692"/>
    </source>
</evidence>
<keyword evidence="5 7" id="KW-1133">Transmembrane helix</keyword>
<dbReference type="Pfam" id="PF00528">
    <property type="entry name" value="BPD_transp_1"/>
    <property type="match status" value="1"/>
</dbReference>
<accession>A0ABP8CUA1</accession>
<evidence type="ECO:0000313" key="10">
    <source>
        <dbReference type="Proteomes" id="UP001500620"/>
    </source>
</evidence>
<gene>
    <name evidence="9" type="ORF">GCM10022255_000690</name>
</gene>
<feature type="transmembrane region" description="Helical" evidence="7">
    <location>
        <begin position="153"/>
        <end position="175"/>
    </location>
</feature>
<dbReference type="SUPFAM" id="SSF161098">
    <property type="entry name" value="MetI-like"/>
    <property type="match status" value="1"/>
</dbReference>
<dbReference type="PANTHER" id="PTHR43744:SF12">
    <property type="entry name" value="ABC TRANSPORTER PERMEASE PROTEIN MG189-RELATED"/>
    <property type="match status" value="1"/>
</dbReference>
<feature type="transmembrane region" description="Helical" evidence="7">
    <location>
        <begin position="196"/>
        <end position="221"/>
    </location>
</feature>
<keyword evidence="6 7" id="KW-0472">Membrane</keyword>
<comment type="similarity">
    <text evidence="7">Belongs to the binding-protein-dependent transport system permease family.</text>
</comment>
<feature type="transmembrane region" description="Helical" evidence="7">
    <location>
        <begin position="21"/>
        <end position="42"/>
    </location>
</feature>
<comment type="caution">
    <text evidence="9">The sequence shown here is derived from an EMBL/GenBank/DDBJ whole genome shotgun (WGS) entry which is preliminary data.</text>
</comment>
<feature type="domain" description="ABC transmembrane type-1" evidence="8">
    <location>
        <begin position="84"/>
        <end position="274"/>
    </location>
</feature>
<dbReference type="Proteomes" id="UP001500620">
    <property type="component" value="Unassembled WGS sequence"/>
</dbReference>
<protein>
    <submittedName>
        <fullName evidence="9">Carbohydrate ABC transporter permease</fullName>
    </submittedName>
</protein>
<keyword evidence="2 7" id="KW-0813">Transport</keyword>
<dbReference type="Gene3D" id="1.10.3720.10">
    <property type="entry name" value="MetI-like"/>
    <property type="match status" value="1"/>
</dbReference>
<dbReference type="PROSITE" id="PS50928">
    <property type="entry name" value="ABC_TM1"/>
    <property type="match status" value="1"/>
</dbReference>
<dbReference type="CDD" id="cd06261">
    <property type="entry name" value="TM_PBP2"/>
    <property type="match status" value="1"/>
</dbReference>
<evidence type="ECO:0000259" key="8">
    <source>
        <dbReference type="PROSITE" id="PS50928"/>
    </source>
</evidence>
<evidence type="ECO:0000313" key="9">
    <source>
        <dbReference type="EMBL" id="GAA4243090.1"/>
    </source>
</evidence>
<dbReference type="RefSeq" id="WP_345119909.1">
    <property type="nucleotide sequence ID" value="NZ_BAABAT010000001.1"/>
</dbReference>
<dbReference type="EMBL" id="BAABAT010000001">
    <property type="protein sequence ID" value="GAA4243090.1"/>
    <property type="molecule type" value="Genomic_DNA"/>
</dbReference>
<evidence type="ECO:0000256" key="6">
    <source>
        <dbReference type="ARBA" id="ARBA00023136"/>
    </source>
</evidence>
<evidence type="ECO:0000256" key="5">
    <source>
        <dbReference type="ARBA" id="ARBA00022989"/>
    </source>
</evidence>
<keyword evidence="4 7" id="KW-0812">Transmembrane</keyword>
<dbReference type="InterPro" id="IPR000515">
    <property type="entry name" value="MetI-like"/>
</dbReference>